<keyword evidence="4" id="KW-1185">Reference proteome</keyword>
<dbReference type="WBParaSite" id="nRc.2.0.1.t39510-RA">
    <property type="protein sequence ID" value="nRc.2.0.1.t39510-RA"/>
    <property type="gene ID" value="nRc.2.0.1.g39510"/>
</dbReference>
<dbReference type="InterPro" id="IPR017868">
    <property type="entry name" value="Filamin/ABP280_repeat-like"/>
</dbReference>
<evidence type="ECO:0000256" key="3">
    <source>
        <dbReference type="PROSITE-ProRule" id="PRU00087"/>
    </source>
</evidence>
<dbReference type="Pfam" id="PF00630">
    <property type="entry name" value="Filamin"/>
    <property type="match status" value="2"/>
</dbReference>
<dbReference type="PANTHER" id="PTHR38537:SF8">
    <property type="entry name" value="FILAMIN-A"/>
    <property type="match status" value="1"/>
</dbReference>
<evidence type="ECO:0000256" key="2">
    <source>
        <dbReference type="ARBA" id="ARBA00022737"/>
    </source>
</evidence>
<dbReference type="OMA" id="FICGASE"/>
<evidence type="ECO:0000313" key="5">
    <source>
        <dbReference type="WBParaSite" id="nRc.2.0.1.t39510-RA"/>
    </source>
</evidence>
<feature type="repeat" description="Filamin" evidence="3">
    <location>
        <begin position="7"/>
        <end position="99"/>
    </location>
</feature>
<dbReference type="GO" id="GO:0030036">
    <property type="term" value="P:actin cytoskeleton organization"/>
    <property type="evidence" value="ECO:0007669"/>
    <property type="project" value="InterPro"/>
</dbReference>
<dbReference type="SUPFAM" id="SSF81296">
    <property type="entry name" value="E set domains"/>
    <property type="match status" value="3"/>
</dbReference>
<dbReference type="InterPro" id="IPR001298">
    <property type="entry name" value="Filamin/ABP280_rpt"/>
</dbReference>
<feature type="repeat" description="Filamin" evidence="3">
    <location>
        <begin position="188"/>
        <end position="275"/>
    </location>
</feature>
<dbReference type="InterPro" id="IPR013783">
    <property type="entry name" value="Ig-like_fold"/>
</dbReference>
<dbReference type="PROSITE" id="PS50194">
    <property type="entry name" value="FILAMIN_REPEAT"/>
    <property type="match status" value="3"/>
</dbReference>
<proteinExistence type="inferred from homology"/>
<name>A0A915KN90_ROMCU</name>
<accession>A0A915KN90</accession>
<comment type="similarity">
    <text evidence="1">Belongs to the filamin family.</text>
</comment>
<reference evidence="5" key="1">
    <citation type="submission" date="2022-11" db="UniProtKB">
        <authorList>
            <consortium name="WormBaseParasite"/>
        </authorList>
    </citation>
    <scope>IDENTIFICATION</scope>
</reference>
<feature type="repeat" description="Filamin" evidence="3">
    <location>
        <begin position="97"/>
        <end position="185"/>
    </location>
</feature>
<dbReference type="Proteomes" id="UP000887565">
    <property type="component" value="Unplaced"/>
</dbReference>
<protein>
    <submittedName>
        <fullName evidence="5">Filamin C</fullName>
    </submittedName>
</protein>
<dbReference type="InterPro" id="IPR014756">
    <property type="entry name" value="Ig_E-set"/>
</dbReference>
<sequence length="275" mass="29254">SPFQFHVDQVKDGYVTAYGPGLTYGSIGEPCTFTVCVKDAGAGGLSVLVDGPAKAEIQCHDNKDGTCSVSWLPPVPGEYKIVVKFADKEIKGSPFVVRIAGESRKRAHISLGSTSEVALKITEPDLKGMSSSIKSPSGIEEPCSMRILHDGHLGISFTPREIGEHLVTVKKRNVLLPGAPFRISVGDSEVGNASKVKLSGAGLEVAHTQEFNEFVVDTQKAGFGGLSVSVEGPSKSEIVCKENKDGICKIHYKPTEPGIYVLSVKFADHHVPGKP</sequence>
<dbReference type="Gene3D" id="2.60.40.10">
    <property type="entry name" value="Immunoglobulins"/>
    <property type="match status" value="3"/>
</dbReference>
<dbReference type="InterPro" id="IPR044801">
    <property type="entry name" value="Filamin"/>
</dbReference>
<dbReference type="FunFam" id="2.60.40.10:FF:000140">
    <property type="entry name" value="FiLamiN (Actin binding protein) homolog"/>
    <property type="match status" value="1"/>
</dbReference>
<dbReference type="PANTHER" id="PTHR38537">
    <property type="entry name" value="JITTERBUG, ISOFORM N"/>
    <property type="match status" value="1"/>
</dbReference>
<evidence type="ECO:0000256" key="1">
    <source>
        <dbReference type="ARBA" id="ARBA00009238"/>
    </source>
</evidence>
<organism evidence="4 5">
    <name type="scientific">Romanomermis culicivorax</name>
    <name type="common">Nematode worm</name>
    <dbReference type="NCBI Taxonomy" id="13658"/>
    <lineage>
        <taxon>Eukaryota</taxon>
        <taxon>Metazoa</taxon>
        <taxon>Ecdysozoa</taxon>
        <taxon>Nematoda</taxon>
        <taxon>Enoplea</taxon>
        <taxon>Dorylaimia</taxon>
        <taxon>Mermithida</taxon>
        <taxon>Mermithoidea</taxon>
        <taxon>Mermithidae</taxon>
        <taxon>Romanomermis</taxon>
    </lineage>
</organism>
<dbReference type="SMART" id="SM00557">
    <property type="entry name" value="IG_FLMN"/>
    <property type="match status" value="3"/>
</dbReference>
<dbReference type="GO" id="GO:0051015">
    <property type="term" value="F:actin filament binding"/>
    <property type="evidence" value="ECO:0007669"/>
    <property type="project" value="InterPro"/>
</dbReference>
<keyword evidence="2" id="KW-0677">Repeat</keyword>
<dbReference type="AlphaFoldDB" id="A0A915KN90"/>
<evidence type="ECO:0000313" key="4">
    <source>
        <dbReference type="Proteomes" id="UP000887565"/>
    </source>
</evidence>